<reference evidence="2 3" key="1">
    <citation type="journal article" date="2012" name="Environ. Microbiol.">
        <title>The genome sequence of Desulfatibacillum alkenivorans AK-01: a blueprint for anaerobic alkane oxidation.</title>
        <authorList>
            <person name="Callaghan A.V."/>
            <person name="Morris B.E."/>
            <person name="Pereira I.A."/>
            <person name="McInerney M.J."/>
            <person name="Austin R.N."/>
            <person name="Groves J.T."/>
            <person name="Kukor J.J."/>
            <person name="Suflita J.M."/>
            <person name="Young L.Y."/>
            <person name="Zylstra G.J."/>
            <person name="Wawrik B."/>
        </authorList>
    </citation>
    <scope>NUCLEOTIDE SEQUENCE [LARGE SCALE GENOMIC DNA]</scope>
    <source>
        <strain evidence="2 3">AK-01</strain>
    </source>
</reference>
<accession>B8FIG8</accession>
<dbReference type="Pfam" id="PF02579">
    <property type="entry name" value="Nitro_FeMo-Co"/>
    <property type="match status" value="1"/>
</dbReference>
<dbReference type="SUPFAM" id="SSF53146">
    <property type="entry name" value="Nitrogenase accessory factor-like"/>
    <property type="match status" value="1"/>
</dbReference>
<feature type="domain" description="Dinitrogenase iron-molybdenum cofactor biosynthesis" evidence="1">
    <location>
        <begin position="10"/>
        <end position="99"/>
    </location>
</feature>
<dbReference type="Gene3D" id="3.30.420.130">
    <property type="entry name" value="Dinitrogenase iron-molybdenum cofactor biosynthesis domain"/>
    <property type="match status" value="1"/>
</dbReference>
<dbReference type="AlphaFoldDB" id="B8FIG8"/>
<protein>
    <submittedName>
        <fullName evidence="2">Dinitrogenase iron-molybdenum cofactor biosynthesis protein</fullName>
    </submittedName>
</protein>
<organism evidence="2 3">
    <name type="scientific">Desulfatibacillum aliphaticivorans</name>
    <dbReference type="NCBI Taxonomy" id="218208"/>
    <lineage>
        <taxon>Bacteria</taxon>
        <taxon>Pseudomonadati</taxon>
        <taxon>Thermodesulfobacteriota</taxon>
        <taxon>Desulfobacteria</taxon>
        <taxon>Desulfobacterales</taxon>
        <taxon>Desulfatibacillaceae</taxon>
        <taxon>Desulfatibacillum</taxon>
    </lineage>
</organism>
<gene>
    <name evidence="2" type="ordered locus">Dalk_2265</name>
</gene>
<dbReference type="eggNOG" id="COG1433">
    <property type="taxonomic scope" value="Bacteria"/>
</dbReference>
<evidence type="ECO:0000313" key="3">
    <source>
        <dbReference type="Proteomes" id="UP000000739"/>
    </source>
</evidence>
<dbReference type="InterPro" id="IPR003731">
    <property type="entry name" value="Di-Nase_FeMo-co_biosynth"/>
</dbReference>
<sequence>MKIAIPSAQGKLCMHFGHCEVFAFVEVDPEAKKILGTEFLTPPPHEPGVLPPWVAEHGAKLVIAGGMGGRAIQLFQQAGVQVITGAPADDPESVVQSYLNSALITGDNACGHGPDHVCDH</sequence>
<dbReference type="CDD" id="cd00851">
    <property type="entry name" value="MTH1175"/>
    <property type="match status" value="1"/>
</dbReference>
<dbReference type="InterPro" id="IPR036105">
    <property type="entry name" value="DiNase_FeMo-co_biosyn_sf"/>
</dbReference>
<proteinExistence type="predicted"/>
<name>B8FIG8_DESAL</name>
<dbReference type="HOGENOM" id="CLU_104194_2_0_7"/>
<dbReference type="EMBL" id="CP001322">
    <property type="protein sequence ID" value="ACL03958.1"/>
    <property type="molecule type" value="Genomic_DNA"/>
</dbReference>
<dbReference type="KEGG" id="dal:Dalk_2265"/>
<dbReference type="PANTHER" id="PTHR42983">
    <property type="entry name" value="DINITROGENASE IRON-MOLYBDENUM COFACTOR PROTEIN-RELATED"/>
    <property type="match status" value="1"/>
</dbReference>
<evidence type="ECO:0000313" key="2">
    <source>
        <dbReference type="EMBL" id="ACL03958.1"/>
    </source>
</evidence>
<dbReference type="InterPro" id="IPR033913">
    <property type="entry name" value="MTH1175_dom"/>
</dbReference>
<dbReference type="PANTHER" id="PTHR42983:SF1">
    <property type="entry name" value="IRON-MOLYBDENUM PROTEIN"/>
    <property type="match status" value="1"/>
</dbReference>
<dbReference type="RefSeq" id="WP_015947033.1">
    <property type="nucleotide sequence ID" value="NC_011768.1"/>
</dbReference>
<evidence type="ECO:0000259" key="1">
    <source>
        <dbReference type="Pfam" id="PF02579"/>
    </source>
</evidence>
<dbReference type="Proteomes" id="UP000000739">
    <property type="component" value="Chromosome"/>
</dbReference>
<keyword evidence="3" id="KW-1185">Reference proteome</keyword>